<protein>
    <submittedName>
        <fullName evidence="2">Uncharacterized protein</fullName>
    </submittedName>
</protein>
<evidence type="ECO:0000313" key="3">
    <source>
        <dbReference type="Proteomes" id="UP001521785"/>
    </source>
</evidence>
<feature type="compositionally biased region" description="Basic residues" evidence="1">
    <location>
        <begin position="100"/>
        <end position="114"/>
    </location>
</feature>
<keyword evidence="3" id="KW-1185">Reference proteome</keyword>
<sequence>MVRHPQLMPHLAPSTRVESAMQTFGKSRLRKSQVTVIRDEFISLTLGTTSEYESSLSVGKPLALSSEAEVSKRTPGRAQSGRKKTSKRPNKRPANPPSKTSKRPSRPPIKKPTRPTKPQTQKPSHATKGSVKSHSATPSTKPVRPLPYARPPRPTKGFDVCNLPNFGCITELDDFEDTSALSKRASSGSEPGEPRDYDVKFSTGEVIKLWSKSYYTSLDLFSTQGLHMTPAYADYAVDDIRKKDVRVFNSPQTRDGEQSSYVTEHIVELQTVARFIETVTKTPNRNRDAHPVKLSKTVNTDFFVKQFKKPYPRRVADRPLKPNNQVPSDPPNRSIMNNVFEALGSKKNAEDFVLCESGINMVKMRLWSNFHPANPKRYKDIAKDASVGAIPSNEHLSMMRAISRPNHVTQVLAVFSYMDAVEDRMDNSIQNVKTELSKTNIQYIVQQDEYMPHDEHGNVVDLGPLWQEYMQKLLARFQRKGIDFLDDQIKTALPLYEAEETRLQKYVRRFEDERKESNSGRKSALKNDRIKKGNDYKQRLKPLVKKLEMAVKQQKLKEKQLKTVIRTVLAIKDKEKQKQKKTQLNYRAVKKASEDADVVMYGLQKEVGLMRRKIDQQDEDLFKALIKDVRDDVAQLKAYQKATKTLEVKLAREEARLKSKYGEI</sequence>
<evidence type="ECO:0000256" key="1">
    <source>
        <dbReference type="SAM" id="MobiDB-lite"/>
    </source>
</evidence>
<feature type="compositionally biased region" description="Basic residues" evidence="1">
    <location>
        <begin position="80"/>
        <end position="91"/>
    </location>
</feature>
<accession>A0ABR3R130</accession>
<name>A0ABR3R130_9PLEO</name>
<dbReference type="EMBL" id="JAKJXO020000012">
    <property type="protein sequence ID" value="KAL1598008.1"/>
    <property type="molecule type" value="Genomic_DNA"/>
</dbReference>
<feature type="region of interest" description="Disordered" evidence="1">
    <location>
        <begin position="50"/>
        <end position="160"/>
    </location>
</feature>
<comment type="caution">
    <text evidence="2">The sequence shown here is derived from an EMBL/GenBank/DDBJ whole genome shotgun (WGS) entry which is preliminary data.</text>
</comment>
<evidence type="ECO:0000313" key="2">
    <source>
        <dbReference type="EMBL" id="KAL1598008.1"/>
    </source>
</evidence>
<feature type="region of interest" description="Disordered" evidence="1">
    <location>
        <begin position="314"/>
        <end position="333"/>
    </location>
</feature>
<feature type="compositionally biased region" description="Pro residues" evidence="1">
    <location>
        <begin position="144"/>
        <end position="154"/>
    </location>
</feature>
<proteinExistence type="predicted"/>
<organism evidence="2 3">
    <name type="scientific">Paraconiothyrium brasiliense</name>
    <dbReference type="NCBI Taxonomy" id="300254"/>
    <lineage>
        <taxon>Eukaryota</taxon>
        <taxon>Fungi</taxon>
        <taxon>Dikarya</taxon>
        <taxon>Ascomycota</taxon>
        <taxon>Pezizomycotina</taxon>
        <taxon>Dothideomycetes</taxon>
        <taxon>Pleosporomycetidae</taxon>
        <taxon>Pleosporales</taxon>
        <taxon>Massarineae</taxon>
        <taxon>Didymosphaeriaceae</taxon>
        <taxon>Paraconiothyrium</taxon>
    </lineage>
</organism>
<feature type="region of interest" description="Disordered" evidence="1">
    <location>
        <begin position="512"/>
        <end position="531"/>
    </location>
</feature>
<feature type="compositionally biased region" description="Polar residues" evidence="1">
    <location>
        <begin position="130"/>
        <end position="140"/>
    </location>
</feature>
<gene>
    <name evidence="2" type="ORF">SLS60_008496</name>
</gene>
<dbReference type="Proteomes" id="UP001521785">
    <property type="component" value="Unassembled WGS sequence"/>
</dbReference>
<reference evidence="2 3" key="1">
    <citation type="submission" date="2024-02" db="EMBL/GenBank/DDBJ databases">
        <title>De novo assembly and annotation of 12 fungi associated with fruit tree decline syndrome in Ontario, Canada.</title>
        <authorList>
            <person name="Sulman M."/>
            <person name="Ellouze W."/>
            <person name="Ilyukhin E."/>
        </authorList>
    </citation>
    <scope>NUCLEOTIDE SEQUENCE [LARGE SCALE GENOMIC DNA]</scope>
    <source>
        <strain evidence="2 3">M42-189</strain>
    </source>
</reference>